<evidence type="ECO:0000313" key="1">
    <source>
        <dbReference type="EMBL" id="CAG8515305.1"/>
    </source>
</evidence>
<accession>A0A9N9F7S3</accession>
<sequence>MKSSDKDGKLTEHETQILYELRGILHAVKSINLTLAKAVHTTSPGGPLHDAQRHARLGLAGFSDLIRQVSGSGFADDGQHCKK</sequence>
<protein>
    <submittedName>
        <fullName evidence="1">6353_t:CDS:1</fullName>
    </submittedName>
</protein>
<name>A0A9N9F7S3_9GLOM</name>
<keyword evidence="2" id="KW-1185">Reference proteome</keyword>
<organism evidence="1 2">
    <name type="scientific">Paraglomus occultum</name>
    <dbReference type="NCBI Taxonomy" id="144539"/>
    <lineage>
        <taxon>Eukaryota</taxon>
        <taxon>Fungi</taxon>
        <taxon>Fungi incertae sedis</taxon>
        <taxon>Mucoromycota</taxon>
        <taxon>Glomeromycotina</taxon>
        <taxon>Glomeromycetes</taxon>
        <taxon>Paraglomerales</taxon>
        <taxon>Paraglomeraceae</taxon>
        <taxon>Paraglomus</taxon>
    </lineage>
</organism>
<evidence type="ECO:0000313" key="2">
    <source>
        <dbReference type="Proteomes" id="UP000789572"/>
    </source>
</evidence>
<proteinExistence type="predicted"/>
<dbReference type="EMBL" id="CAJVPJ010000355">
    <property type="protein sequence ID" value="CAG8515305.1"/>
    <property type="molecule type" value="Genomic_DNA"/>
</dbReference>
<comment type="caution">
    <text evidence="1">The sequence shown here is derived from an EMBL/GenBank/DDBJ whole genome shotgun (WGS) entry which is preliminary data.</text>
</comment>
<dbReference type="Proteomes" id="UP000789572">
    <property type="component" value="Unassembled WGS sequence"/>
</dbReference>
<dbReference type="AlphaFoldDB" id="A0A9N9F7S3"/>
<reference evidence="1" key="1">
    <citation type="submission" date="2021-06" db="EMBL/GenBank/DDBJ databases">
        <authorList>
            <person name="Kallberg Y."/>
            <person name="Tangrot J."/>
            <person name="Rosling A."/>
        </authorList>
    </citation>
    <scope>NUCLEOTIDE SEQUENCE</scope>
    <source>
        <strain evidence="1">IA702</strain>
    </source>
</reference>
<gene>
    <name evidence="1" type="ORF">POCULU_LOCUS3288</name>
</gene>
<dbReference type="OrthoDB" id="2418530at2759"/>